<dbReference type="OrthoDB" id="5852718at2759"/>
<reference evidence="2" key="1">
    <citation type="journal article" date="2008" name="Nat. Genet.">
        <title>The Pristionchus pacificus genome provides a unique perspective on nematode lifestyle and parasitism.</title>
        <authorList>
            <person name="Dieterich C."/>
            <person name="Clifton S.W."/>
            <person name="Schuster L.N."/>
            <person name="Chinwalla A."/>
            <person name="Delehaunty K."/>
            <person name="Dinkelacker I."/>
            <person name="Fulton L."/>
            <person name="Fulton R."/>
            <person name="Godfrey J."/>
            <person name="Minx P."/>
            <person name="Mitreva M."/>
            <person name="Roeseler W."/>
            <person name="Tian H."/>
            <person name="Witte H."/>
            <person name="Yang S.P."/>
            <person name="Wilson R.K."/>
            <person name="Sommer R.J."/>
        </authorList>
    </citation>
    <scope>NUCLEOTIDE SEQUENCE [LARGE SCALE GENOMIC DNA]</scope>
    <source>
        <strain evidence="2">PS312</strain>
    </source>
</reference>
<dbReference type="AlphaFoldDB" id="A0A2A6C2Y7"/>
<organism evidence="1 2">
    <name type="scientific">Pristionchus pacificus</name>
    <name type="common">Parasitic nematode worm</name>
    <dbReference type="NCBI Taxonomy" id="54126"/>
    <lineage>
        <taxon>Eukaryota</taxon>
        <taxon>Metazoa</taxon>
        <taxon>Ecdysozoa</taxon>
        <taxon>Nematoda</taxon>
        <taxon>Chromadorea</taxon>
        <taxon>Rhabditida</taxon>
        <taxon>Rhabditina</taxon>
        <taxon>Diplogasteromorpha</taxon>
        <taxon>Diplogasteroidea</taxon>
        <taxon>Neodiplogasteridae</taxon>
        <taxon>Pristionchus</taxon>
    </lineage>
</organism>
<proteinExistence type="predicted"/>
<evidence type="ECO:0000313" key="1">
    <source>
        <dbReference type="EnsemblMetazoa" id="PPA40400.1"/>
    </source>
</evidence>
<keyword evidence="2" id="KW-1185">Reference proteome</keyword>
<accession>A0A2A6C2Y7</accession>
<dbReference type="PANTHER" id="PTHR22941">
    <property type="entry name" value="SERPENTINE RECEPTOR"/>
    <property type="match status" value="1"/>
</dbReference>
<accession>A0A8R1YXJ1</accession>
<name>A0A2A6C2Y7_PRIPA</name>
<protein>
    <submittedName>
        <fullName evidence="1">G protein-coupled receptor</fullName>
    </submittedName>
</protein>
<evidence type="ECO:0000313" key="2">
    <source>
        <dbReference type="Proteomes" id="UP000005239"/>
    </source>
</evidence>
<dbReference type="Pfam" id="PF10327">
    <property type="entry name" value="7TM_GPCR_Sri"/>
    <property type="match status" value="2"/>
</dbReference>
<dbReference type="EnsemblMetazoa" id="PPA40400.1">
    <property type="protein sequence ID" value="PPA40400.1"/>
    <property type="gene ID" value="WBGene00278769"/>
</dbReference>
<sequence length="575" mass="66336">MENNPFKLKECTKHLIRSWLFILFSIAPVALMLQSDDEMEMVAMIESVSRFTRAAVISNPHNITWIRDRGMYMIVEKTPEIIVIISTILLILFIAFCSLIFMFVHMFIVLQTNSNNRSRENTRRVRKSLLVLLIQLIVPLELLVFPATIMFIGLLAENWISFEISLIMYLIITLHSIGHNVILLLITPLYRNFILYFIARHLLRQTIVIPQKSVSVIKMSFYLPLSIQDDIFQFQRIVFLISTILNVISLICLFKQTPPHQTTFKNYVILIQVSITDWMINLVYIIHKVLLTLSDINLDILLAPIPLFPLPAGYCVGLLCRAKVSMRLQLVHTTTFGSTILFFTNTGVAIIICVLYRHQTILMESNLFKLKERTKHLIRSWLFMLFSIAPVAFMLQSDDEIEMESLIDSNLHNISWIRERGMYFIVEKTPDIVVIISIILLVLLTALSSLIFMFGHMFVVLNGNVANNRSKENIRRIRKSLLVLLIQLIVPLELLVLPAIVLAIGLLTENWITFEISLVVYLIITLHSIGHNVILVLITPLYRNFIAYFISRHLLRKTIIIPQKSVSVIQVTVTR</sequence>
<dbReference type="Proteomes" id="UP000005239">
    <property type="component" value="Unassembled WGS sequence"/>
</dbReference>
<gene>
    <name evidence="1" type="primary">WBGene00278769</name>
</gene>
<dbReference type="InterPro" id="IPR019429">
    <property type="entry name" value="7TM_GPCR_serpentine_rcpt_Sri"/>
</dbReference>
<dbReference type="InterPro" id="IPR053220">
    <property type="entry name" value="Nematode_rcpt-like_serp_H"/>
</dbReference>
<reference evidence="1" key="2">
    <citation type="submission" date="2022-06" db="UniProtKB">
        <authorList>
            <consortium name="EnsemblMetazoa"/>
        </authorList>
    </citation>
    <scope>IDENTIFICATION</scope>
    <source>
        <strain evidence="1">PS312</strain>
    </source>
</reference>
<dbReference type="PANTHER" id="PTHR22941:SF26">
    <property type="entry name" value="SERPENTINE RECEPTOR, CLASS H"/>
    <property type="match status" value="1"/>
</dbReference>